<name>A0AAE0ZWX9_9GAST</name>
<evidence type="ECO:0000256" key="1">
    <source>
        <dbReference type="SAM" id="MobiDB-lite"/>
    </source>
</evidence>
<evidence type="ECO:0000313" key="3">
    <source>
        <dbReference type="Proteomes" id="UP001283361"/>
    </source>
</evidence>
<proteinExistence type="predicted"/>
<protein>
    <submittedName>
        <fullName evidence="2">Uncharacterized protein</fullName>
    </submittedName>
</protein>
<dbReference type="AlphaFoldDB" id="A0AAE0ZWX9"/>
<organism evidence="2 3">
    <name type="scientific">Elysia crispata</name>
    <name type="common">lettuce slug</name>
    <dbReference type="NCBI Taxonomy" id="231223"/>
    <lineage>
        <taxon>Eukaryota</taxon>
        <taxon>Metazoa</taxon>
        <taxon>Spiralia</taxon>
        <taxon>Lophotrochozoa</taxon>
        <taxon>Mollusca</taxon>
        <taxon>Gastropoda</taxon>
        <taxon>Heterobranchia</taxon>
        <taxon>Euthyneura</taxon>
        <taxon>Panpulmonata</taxon>
        <taxon>Sacoglossa</taxon>
        <taxon>Placobranchoidea</taxon>
        <taxon>Plakobranchidae</taxon>
        <taxon>Elysia</taxon>
    </lineage>
</organism>
<reference evidence="2" key="1">
    <citation type="journal article" date="2023" name="G3 (Bethesda)">
        <title>A reference genome for the long-term kleptoplast-retaining sea slug Elysia crispata morphotype clarki.</title>
        <authorList>
            <person name="Eastman K.E."/>
            <person name="Pendleton A.L."/>
            <person name="Shaikh M.A."/>
            <person name="Suttiyut T."/>
            <person name="Ogas R."/>
            <person name="Tomko P."/>
            <person name="Gavelis G."/>
            <person name="Widhalm J.R."/>
            <person name="Wisecaver J.H."/>
        </authorList>
    </citation>
    <scope>NUCLEOTIDE SEQUENCE</scope>
    <source>
        <strain evidence="2">ECLA1</strain>
    </source>
</reference>
<comment type="caution">
    <text evidence="2">The sequence shown here is derived from an EMBL/GenBank/DDBJ whole genome shotgun (WGS) entry which is preliminary data.</text>
</comment>
<dbReference type="Proteomes" id="UP001283361">
    <property type="component" value="Unassembled WGS sequence"/>
</dbReference>
<feature type="compositionally biased region" description="Basic and acidic residues" evidence="1">
    <location>
        <begin position="7"/>
        <end position="18"/>
    </location>
</feature>
<accession>A0AAE0ZWX9</accession>
<feature type="region of interest" description="Disordered" evidence="1">
    <location>
        <begin position="1"/>
        <end position="21"/>
    </location>
</feature>
<feature type="region of interest" description="Disordered" evidence="1">
    <location>
        <begin position="84"/>
        <end position="107"/>
    </location>
</feature>
<sequence>MTNSSELKSRHSCAKDIPETLPPEASVRRCPSEDLLELVYCADLLNLRKAVGMLSLCEPWWRLFYYCSFLAHIMYAACLPCSSGTNQRDRNEEITTTENPPELYLTS</sequence>
<feature type="compositionally biased region" description="Low complexity" evidence="1">
    <location>
        <begin position="94"/>
        <end position="107"/>
    </location>
</feature>
<dbReference type="EMBL" id="JAWDGP010003110">
    <property type="protein sequence ID" value="KAK3777204.1"/>
    <property type="molecule type" value="Genomic_DNA"/>
</dbReference>
<evidence type="ECO:0000313" key="2">
    <source>
        <dbReference type="EMBL" id="KAK3777204.1"/>
    </source>
</evidence>
<keyword evidence="3" id="KW-1185">Reference proteome</keyword>
<gene>
    <name evidence="2" type="ORF">RRG08_018771</name>
</gene>